<proteinExistence type="predicted"/>
<name>A0A6M3KH70_9ZZZZ</name>
<accession>A0A6M3KH70</accession>
<dbReference type="EMBL" id="MT142443">
    <property type="protein sequence ID" value="QJA80981.1"/>
    <property type="molecule type" value="Genomic_DNA"/>
</dbReference>
<organism evidence="2">
    <name type="scientific">viral metagenome</name>
    <dbReference type="NCBI Taxonomy" id="1070528"/>
    <lineage>
        <taxon>unclassified sequences</taxon>
        <taxon>metagenomes</taxon>
        <taxon>organismal metagenomes</taxon>
    </lineage>
</organism>
<evidence type="ECO:0000313" key="2">
    <source>
        <dbReference type="EMBL" id="QJA80981.1"/>
    </source>
</evidence>
<sequence length="99" mass="10970">MDWRPRGGNTLHTHSLSLGTNQAALLQKDVSIMTDTCFICLQDKPCACDAPPMENTVPALFRFGWDAGFQEALTPDDHPDQDRCLDAYLQMVGSGMIQK</sequence>
<dbReference type="EMBL" id="MT141454">
    <property type="protein sequence ID" value="QJA61817.1"/>
    <property type="molecule type" value="Genomic_DNA"/>
</dbReference>
<dbReference type="AlphaFoldDB" id="A0A6M3KH70"/>
<reference evidence="2" key="1">
    <citation type="submission" date="2020-03" db="EMBL/GenBank/DDBJ databases">
        <title>The deep terrestrial virosphere.</title>
        <authorList>
            <person name="Holmfeldt K."/>
            <person name="Nilsson E."/>
            <person name="Simone D."/>
            <person name="Lopez-Fernandez M."/>
            <person name="Wu X."/>
            <person name="de Brujin I."/>
            <person name="Lundin D."/>
            <person name="Andersson A."/>
            <person name="Bertilsson S."/>
            <person name="Dopson M."/>
        </authorList>
    </citation>
    <scope>NUCLEOTIDE SEQUENCE</scope>
    <source>
        <strain evidence="2">MM415A00613</strain>
        <strain evidence="1">MM415B00887</strain>
    </source>
</reference>
<gene>
    <name evidence="2" type="ORF">MM415A00613_0028</name>
    <name evidence="1" type="ORF">MM415B00887_0006</name>
</gene>
<evidence type="ECO:0000313" key="1">
    <source>
        <dbReference type="EMBL" id="QJA61817.1"/>
    </source>
</evidence>
<protein>
    <submittedName>
        <fullName evidence="2">Uncharacterized protein</fullName>
    </submittedName>
</protein>